<dbReference type="GO" id="GO:0005737">
    <property type="term" value="C:cytoplasm"/>
    <property type="evidence" value="ECO:0007669"/>
    <property type="project" value="TreeGrafter"/>
</dbReference>
<organism evidence="7 8">
    <name type="scientific">Paraflavitalea soli</name>
    <dbReference type="NCBI Taxonomy" id="2315862"/>
    <lineage>
        <taxon>Bacteria</taxon>
        <taxon>Pseudomonadati</taxon>
        <taxon>Bacteroidota</taxon>
        <taxon>Chitinophagia</taxon>
        <taxon>Chitinophagales</taxon>
        <taxon>Chitinophagaceae</taxon>
        <taxon>Paraflavitalea</taxon>
    </lineage>
</organism>
<evidence type="ECO:0000259" key="6">
    <source>
        <dbReference type="PROSITE" id="PS51296"/>
    </source>
</evidence>
<dbReference type="SUPFAM" id="SSF50022">
    <property type="entry name" value="ISP domain"/>
    <property type="match status" value="1"/>
</dbReference>
<dbReference type="PANTHER" id="PTHR13847">
    <property type="entry name" value="SARCOSINE DEHYDROGENASE-RELATED"/>
    <property type="match status" value="1"/>
</dbReference>
<dbReference type="AlphaFoldDB" id="A0A3B7N9A5"/>
<dbReference type="PRINTS" id="PR00162">
    <property type="entry name" value="RIESKE"/>
</dbReference>
<keyword evidence="2" id="KW-0479">Metal-binding</keyword>
<dbReference type="PANTHER" id="PTHR13847:SF281">
    <property type="entry name" value="FAD DEPENDENT OXIDOREDUCTASE DOMAIN-CONTAINING PROTEIN"/>
    <property type="match status" value="1"/>
</dbReference>
<dbReference type="KEGG" id="pseg:D3H65_32310"/>
<keyword evidence="3" id="KW-0408">Iron</keyword>
<keyword evidence="1" id="KW-0001">2Fe-2S</keyword>
<keyword evidence="8" id="KW-1185">Reference proteome</keyword>
<dbReference type="Gene3D" id="2.102.10.10">
    <property type="entry name" value="Rieske [2Fe-2S] iron-sulphur domain"/>
    <property type="match status" value="1"/>
</dbReference>
<dbReference type="InterPro" id="IPR006076">
    <property type="entry name" value="FAD-dep_OxRdtase"/>
</dbReference>
<dbReference type="PROSITE" id="PS51296">
    <property type="entry name" value="RIESKE"/>
    <property type="match status" value="1"/>
</dbReference>
<dbReference type="GO" id="GO:0051537">
    <property type="term" value="F:2 iron, 2 sulfur cluster binding"/>
    <property type="evidence" value="ECO:0007669"/>
    <property type="project" value="UniProtKB-KW"/>
</dbReference>
<dbReference type="GO" id="GO:0016020">
    <property type="term" value="C:membrane"/>
    <property type="evidence" value="ECO:0007669"/>
    <property type="project" value="InterPro"/>
</dbReference>
<dbReference type="OrthoDB" id="9767869at2"/>
<evidence type="ECO:0000313" key="8">
    <source>
        <dbReference type="Proteomes" id="UP000263900"/>
    </source>
</evidence>
<accession>A0A3B7N9A5</accession>
<evidence type="ECO:0000256" key="1">
    <source>
        <dbReference type="ARBA" id="ARBA00022714"/>
    </source>
</evidence>
<dbReference type="Pfam" id="PF01266">
    <property type="entry name" value="DAO"/>
    <property type="match status" value="1"/>
</dbReference>
<proteinExistence type="predicted"/>
<evidence type="ECO:0000313" key="7">
    <source>
        <dbReference type="EMBL" id="AXY78391.1"/>
    </source>
</evidence>
<dbReference type="InterPro" id="IPR005805">
    <property type="entry name" value="Rieske_Fe-S_prot_C"/>
</dbReference>
<name>A0A3B7N9A5_9BACT</name>
<dbReference type="CDD" id="cd03477">
    <property type="entry name" value="Rieske_YhfW_C"/>
    <property type="match status" value="1"/>
</dbReference>
<keyword evidence="5" id="KW-1015">Disulfide bond</keyword>
<dbReference type="Gene3D" id="3.30.9.10">
    <property type="entry name" value="D-Amino Acid Oxidase, subunit A, domain 2"/>
    <property type="match status" value="1"/>
</dbReference>
<feature type="domain" description="Rieske" evidence="6">
    <location>
        <begin position="419"/>
        <end position="505"/>
    </location>
</feature>
<keyword evidence="4" id="KW-0411">Iron-sulfur</keyword>
<dbReference type="GO" id="GO:0046872">
    <property type="term" value="F:metal ion binding"/>
    <property type="evidence" value="ECO:0007669"/>
    <property type="project" value="UniProtKB-KW"/>
</dbReference>
<dbReference type="RefSeq" id="WP_119054263.1">
    <property type="nucleotide sequence ID" value="NZ_CP032157.1"/>
</dbReference>
<dbReference type="InterPro" id="IPR017941">
    <property type="entry name" value="Rieske_2Fe-2S"/>
</dbReference>
<reference evidence="7 8" key="1">
    <citation type="submission" date="2018-09" db="EMBL/GenBank/DDBJ databases">
        <title>Genome sequencing of strain 6GH32-13.</title>
        <authorList>
            <person name="Weon H.-Y."/>
            <person name="Heo J."/>
            <person name="Kwon S.-W."/>
        </authorList>
    </citation>
    <scope>NUCLEOTIDE SEQUENCE [LARGE SCALE GENOMIC DNA]</scope>
    <source>
        <strain evidence="7 8">5GH32-13</strain>
    </source>
</reference>
<dbReference type="InterPro" id="IPR036922">
    <property type="entry name" value="Rieske_2Fe-2S_sf"/>
</dbReference>
<dbReference type="InterPro" id="IPR036188">
    <property type="entry name" value="FAD/NAD-bd_sf"/>
</dbReference>
<dbReference type="Proteomes" id="UP000263900">
    <property type="component" value="Chromosome"/>
</dbReference>
<dbReference type="InterPro" id="IPR038010">
    <property type="entry name" value="YhfW_C"/>
</dbReference>
<evidence type="ECO:0000256" key="2">
    <source>
        <dbReference type="ARBA" id="ARBA00022723"/>
    </source>
</evidence>
<protein>
    <submittedName>
        <fullName evidence="7">FAD-dependent oxidoreductase</fullName>
    </submittedName>
</protein>
<sequence>MQRDGACQSLWQSSVPGYKARASYIPVGVQDVVIVGGGITGVSTALLLQKAGKRCVLVEGNNIGFGTTGGTTAHLNTFMDSSYAQIQQKFSTDDAALIAAGAQQAIGLIKQQIEEYNIHCLFRELPGYLFSTDEKQSKELDEIITASQKVGVQVDYTNNSVLPIPYDKIALFEGQAQFHPLQYLYGLARAFEDAGGVLLQNCRMLHAADNETIEVVTTKGNIKCRQLIYATHIPPGVNLLHFRCAPYRSYAMAVQLKNGDYPDAVAYDMNDPYHYYRTQEVDGKPYLIVGGEDHKTGHEDNTEACFRRLESHIRTFFEVSAVSYKWSSQYYEPTDGLPYIGHLPGHPGNIYVATGFGGNGMIYGTLAAILFRDLLVNGASPLEELLDPNRIKPVAGFANFVKEAADVVGKLVGGLFPEEKLPSLADIALEEGRIVEFEGKKMGIYKDERGKIYAIDPGCTHIKCTVQWNGAEKTWDCPCHGSRFSYTGEVLTGPARMNLAVYDVKMGKAISKNEW</sequence>
<dbReference type="Pfam" id="PF00355">
    <property type="entry name" value="Rieske"/>
    <property type="match status" value="1"/>
</dbReference>
<dbReference type="EMBL" id="CP032157">
    <property type="protein sequence ID" value="AXY78391.1"/>
    <property type="molecule type" value="Genomic_DNA"/>
</dbReference>
<gene>
    <name evidence="7" type="ORF">D3H65_32310</name>
</gene>
<evidence type="ECO:0000256" key="3">
    <source>
        <dbReference type="ARBA" id="ARBA00023004"/>
    </source>
</evidence>
<evidence type="ECO:0000256" key="4">
    <source>
        <dbReference type="ARBA" id="ARBA00023014"/>
    </source>
</evidence>
<dbReference type="SUPFAM" id="SSF51905">
    <property type="entry name" value="FAD/NAD(P)-binding domain"/>
    <property type="match status" value="1"/>
</dbReference>
<dbReference type="Gene3D" id="3.50.50.60">
    <property type="entry name" value="FAD/NAD(P)-binding domain"/>
    <property type="match status" value="1"/>
</dbReference>
<evidence type="ECO:0000256" key="5">
    <source>
        <dbReference type="ARBA" id="ARBA00023157"/>
    </source>
</evidence>